<organism evidence="1 2">
    <name type="scientific">Nocardioides psychrotolerans</name>
    <dbReference type="NCBI Taxonomy" id="1005945"/>
    <lineage>
        <taxon>Bacteria</taxon>
        <taxon>Bacillati</taxon>
        <taxon>Actinomycetota</taxon>
        <taxon>Actinomycetes</taxon>
        <taxon>Propionibacteriales</taxon>
        <taxon>Nocardioidaceae</taxon>
        <taxon>Nocardioides</taxon>
    </lineage>
</organism>
<gene>
    <name evidence="1" type="ORF">SAMN05216561_10470</name>
</gene>
<accession>A0A1I3EU65</accession>
<evidence type="ECO:0000313" key="1">
    <source>
        <dbReference type="EMBL" id="SFI02509.1"/>
    </source>
</evidence>
<name>A0A1I3EU65_9ACTN</name>
<protein>
    <recommendedName>
        <fullName evidence="3">DUF1905 domain-containing protein</fullName>
    </recommendedName>
</protein>
<evidence type="ECO:0000313" key="2">
    <source>
        <dbReference type="Proteomes" id="UP000198649"/>
    </source>
</evidence>
<dbReference type="AlphaFoldDB" id="A0A1I3EU65"/>
<dbReference type="Proteomes" id="UP000198649">
    <property type="component" value="Unassembled WGS sequence"/>
</dbReference>
<proteinExistence type="predicted"/>
<dbReference type="EMBL" id="FOQG01000004">
    <property type="protein sequence ID" value="SFI02509.1"/>
    <property type="molecule type" value="Genomic_DNA"/>
</dbReference>
<sequence>MSGGRYLVSFNAETRKQTGRAAGDEVEIEIDPDR</sequence>
<evidence type="ECO:0008006" key="3">
    <source>
        <dbReference type="Google" id="ProtNLM"/>
    </source>
</evidence>
<keyword evidence="2" id="KW-1185">Reference proteome</keyword>
<reference evidence="1 2" key="1">
    <citation type="submission" date="2016-10" db="EMBL/GenBank/DDBJ databases">
        <authorList>
            <person name="de Groot N.N."/>
        </authorList>
    </citation>
    <scope>NUCLEOTIDE SEQUENCE [LARGE SCALE GENOMIC DNA]</scope>
    <source>
        <strain evidence="1 2">CGMCC 1.11156</strain>
    </source>
</reference>